<dbReference type="InterPro" id="IPR014729">
    <property type="entry name" value="Rossmann-like_a/b/a_fold"/>
</dbReference>
<keyword evidence="8 11" id="KW-0658">Purine biosynthesis</keyword>
<comment type="pathway">
    <text evidence="2 11">Purine metabolism; GMP biosynthesis; GMP from XMP (L-Gln route): step 1/1.</text>
</comment>
<keyword evidence="15" id="KW-1185">Reference proteome</keyword>
<evidence type="ECO:0000256" key="5">
    <source>
        <dbReference type="ARBA" id="ARBA00022598"/>
    </source>
</evidence>
<dbReference type="InterPro" id="IPR022310">
    <property type="entry name" value="NAD/GMP_synthase"/>
</dbReference>
<dbReference type="GO" id="GO:0005829">
    <property type="term" value="C:cytosol"/>
    <property type="evidence" value="ECO:0007669"/>
    <property type="project" value="TreeGrafter"/>
</dbReference>
<evidence type="ECO:0000256" key="3">
    <source>
        <dbReference type="ARBA" id="ARBA00012746"/>
    </source>
</evidence>
<dbReference type="Pfam" id="PF02540">
    <property type="entry name" value="NAD_synthase"/>
    <property type="match status" value="1"/>
</dbReference>
<protein>
    <recommendedName>
        <fullName evidence="4 11">GMP synthase [glutamine-hydrolyzing]</fullName>
        <ecNumber evidence="3 11">6.3.5.2</ecNumber>
    </recommendedName>
    <alternativeName>
        <fullName evidence="11">GMP synthetase</fullName>
    </alternativeName>
    <alternativeName>
        <fullName evidence="11">Glutamine amidotransferase</fullName>
    </alternativeName>
</protein>
<dbReference type="Gene3D" id="3.40.50.620">
    <property type="entry name" value="HUPs"/>
    <property type="match status" value="1"/>
</dbReference>
<keyword evidence="9 11" id="KW-0067">ATP-binding</keyword>
<dbReference type="SUPFAM" id="SSF52402">
    <property type="entry name" value="Adenine nucleotide alpha hydrolases-like"/>
    <property type="match status" value="1"/>
</dbReference>
<evidence type="ECO:0000256" key="2">
    <source>
        <dbReference type="ARBA" id="ARBA00005153"/>
    </source>
</evidence>
<comment type="function">
    <text evidence="1 11">Catalyzes the synthesis of GMP from XMP.</text>
</comment>
<feature type="active site" evidence="11">
    <location>
        <position position="176"/>
    </location>
</feature>
<accession>M1LWP0</accession>
<evidence type="ECO:0000259" key="13">
    <source>
        <dbReference type="PROSITE" id="PS51553"/>
    </source>
</evidence>
<evidence type="ECO:0000256" key="9">
    <source>
        <dbReference type="ARBA" id="ARBA00022840"/>
    </source>
</evidence>
<comment type="catalytic activity">
    <reaction evidence="11">
        <text>XMP + L-glutamine + ATP + H2O = GMP + L-glutamate + AMP + diphosphate + 2 H(+)</text>
        <dbReference type="Rhea" id="RHEA:11680"/>
        <dbReference type="ChEBI" id="CHEBI:15377"/>
        <dbReference type="ChEBI" id="CHEBI:15378"/>
        <dbReference type="ChEBI" id="CHEBI:29985"/>
        <dbReference type="ChEBI" id="CHEBI:30616"/>
        <dbReference type="ChEBI" id="CHEBI:33019"/>
        <dbReference type="ChEBI" id="CHEBI:57464"/>
        <dbReference type="ChEBI" id="CHEBI:58115"/>
        <dbReference type="ChEBI" id="CHEBI:58359"/>
        <dbReference type="ChEBI" id="CHEBI:456215"/>
        <dbReference type="EC" id="6.3.5.2"/>
    </reaction>
</comment>
<dbReference type="Gene3D" id="3.30.300.10">
    <property type="match status" value="1"/>
</dbReference>
<dbReference type="UniPathway" id="UPA00189">
    <property type="reaction ID" value="UER00296"/>
</dbReference>
<keyword evidence="7 11" id="KW-0332">GMP biosynthesis</keyword>
<keyword evidence="5 11" id="KW-0436">Ligase</keyword>
<dbReference type="PATRIC" id="fig|1208918.3.peg.333"/>
<sequence>MNKNILIVDCGSQVTQLIARRIREIGIYTTVINHNSVEQDYLVEQINKGLAGIIISGSHESINKESPDKIKKYIFKLGIPVLGICYGMQSMANQLGGEVSVSTNREYGHAEITISNESELLGAIQEINPNSTLKVWMSHGDTVTKLPDGFKKIAHTNSAIAGMENNEKKLYALQFHPEVTHTELGKKILERFVINICNCQYNWDMPSYIEQAITNIKSTVGNDKVILGLSGGVDSSVAAVLINKAIGKKLTCIFVDHGLMRLNEKEQVKTMFSSFDINVIYCNASELFLKKLEGVTDPEKKRKIIGNEFINVFQEEAKKIGNVKWLAQGTIYPDIIESSKEKNGISNVIKSHHNVGGLPEKMNLSLLEPLKYLFKDEVRKIGIELGIPYDMICRHPFPGPGLAVRIIGEIKEEFIKILQSADNIFIDELKSNKNILNNKSWYDSVSQAFAVFLPIKSVGVMGDGRTYEYVIVLRSVDTSDFMTANWSDIPASLLSKISSRIINEVSGINRVVYDISNKPPSTIEWE</sequence>
<keyword evidence="10 11" id="KW-0315">Glutamine amidotransferase</keyword>
<dbReference type="InterPro" id="IPR025777">
    <property type="entry name" value="GMPS_ATP_PPase_dom"/>
</dbReference>
<feature type="active site" description="Nucleophile" evidence="11">
    <location>
        <position position="85"/>
    </location>
</feature>
<dbReference type="EMBL" id="CP003804">
    <property type="protein sequence ID" value="AGF47634.1"/>
    <property type="molecule type" value="Genomic_DNA"/>
</dbReference>
<dbReference type="PANTHER" id="PTHR11922">
    <property type="entry name" value="GMP SYNTHASE-RELATED"/>
    <property type="match status" value="1"/>
</dbReference>
<dbReference type="PROSITE" id="PS51273">
    <property type="entry name" value="GATASE_TYPE_1"/>
    <property type="match status" value="1"/>
</dbReference>
<dbReference type="InterPro" id="IPR017926">
    <property type="entry name" value="GATASE"/>
</dbReference>
<dbReference type="InterPro" id="IPR001674">
    <property type="entry name" value="GMP_synth_C"/>
</dbReference>
<name>M1LWP0_9PROT</name>
<dbReference type="SUPFAM" id="SSF54810">
    <property type="entry name" value="GMP synthetase C-terminal dimerisation domain"/>
    <property type="match status" value="1"/>
</dbReference>
<evidence type="ECO:0000256" key="8">
    <source>
        <dbReference type="ARBA" id="ARBA00022755"/>
    </source>
</evidence>
<dbReference type="PANTHER" id="PTHR11922:SF2">
    <property type="entry name" value="GMP SYNTHASE [GLUTAMINE-HYDROLYZING]"/>
    <property type="match status" value="1"/>
</dbReference>
<evidence type="ECO:0000256" key="7">
    <source>
        <dbReference type="ARBA" id="ARBA00022749"/>
    </source>
</evidence>
<evidence type="ECO:0000256" key="1">
    <source>
        <dbReference type="ARBA" id="ARBA00002332"/>
    </source>
</evidence>
<organism evidence="14 15">
    <name type="scientific">Candidatus Kinetoplastidibacterium crithidiae TCC036E</name>
    <dbReference type="NCBI Taxonomy" id="1208918"/>
    <lineage>
        <taxon>Bacteria</taxon>
        <taxon>Pseudomonadati</taxon>
        <taxon>Pseudomonadota</taxon>
        <taxon>Betaproteobacteria</taxon>
        <taxon>Candidatus Kinetoplastidibacterium</taxon>
    </lineage>
</organism>
<dbReference type="CDD" id="cd01997">
    <property type="entry name" value="GMP_synthase_C"/>
    <property type="match status" value="1"/>
</dbReference>
<dbReference type="HAMAP" id="MF_00344">
    <property type="entry name" value="GMP_synthase"/>
    <property type="match status" value="1"/>
</dbReference>
<evidence type="ECO:0000256" key="10">
    <source>
        <dbReference type="ARBA" id="ARBA00022962"/>
    </source>
</evidence>
<evidence type="ECO:0000256" key="4">
    <source>
        <dbReference type="ARBA" id="ARBA00021562"/>
    </source>
</evidence>
<dbReference type="InterPro" id="IPR022955">
    <property type="entry name" value="GMP_synthase"/>
</dbReference>
<dbReference type="AlphaFoldDB" id="M1LWP0"/>
<dbReference type="Pfam" id="PF00958">
    <property type="entry name" value="GMP_synt_C"/>
    <property type="match status" value="1"/>
</dbReference>
<reference evidence="14 15" key="1">
    <citation type="journal article" date="2013" name="Genome Biol. Evol.">
        <title>Genome evolution and phylogenomic analysis of candidatus kinetoplastibacterium, the betaproteobacterial endosymbionts of strigomonas and angomonas.</title>
        <authorList>
            <person name="Alves J.M."/>
            <person name="Serrano M.G."/>
            <person name="Maia da Silva F."/>
            <person name="Voegtly L.J."/>
            <person name="Matveyev A.V."/>
            <person name="Teixeira M.M."/>
            <person name="Camargo E.P."/>
            <person name="Buck G.A."/>
        </authorList>
    </citation>
    <scope>NUCLEOTIDE SEQUENCE [LARGE SCALE GENOMIC DNA]</scope>
    <source>
        <strain evidence="14 15">TCC036E</strain>
    </source>
</reference>
<feature type="domain" description="GMPS ATP-PPase" evidence="13">
    <location>
        <begin position="203"/>
        <end position="394"/>
    </location>
</feature>
<dbReference type="RefSeq" id="WP_015238533.1">
    <property type="nucleotide sequence ID" value="NC_020283.1"/>
</dbReference>
<dbReference type="InterPro" id="IPR029062">
    <property type="entry name" value="Class_I_gatase-like"/>
</dbReference>
<dbReference type="FunFam" id="3.40.50.620:FF:000001">
    <property type="entry name" value="GMP synthase [glutamine-hydrolyzing]"/>
    <property type="match status" value="1"/>
</dbReference>
<dbReference type="Pfam" id="PF00117">
    <property type="entry name" value="GATase"/>
    <property type="match status" value="1"/>
</dbReference>
<dbReference type="GO" id="GO:0003921">
    <property type="term" value="F:GMP synthase activity"/>
    <property type="evidence" value="ECO:0007669"/>
    <property type="project" value="InterPro"/>
</dbReference>
<dbReference type="eggNOG" id="COG0519">
    <property type="taxonomic scope" value="Bacteria"/>
</dbReference>
<dbReference type="FunFam" id="3.30.300.10:FF:000002">
    <property type="entry name" value="GMP synthase [glutamine-hydrolyzing]"/>
    <property type="match status" value="1"/>
</dbReference>
<dbReference type="STRING" id="1208918.CDEE_0610"/>
<dbReference type="NCBIfam" id="TIGR00888">
    <property type="entry name" value="guaA_Nterm"/>
    <property type="match status" value="1"/>
</dbReference>
<dbReference type="NCBIfam" id="NF000848">
    <property type="entry name" value="PRK00074.1"/>
    <property type="match status" value="1"/>
</dbReference>
<dbReference type="NCBIfam" id="TIGR00884">
    <property type="entry name" value="guaA_Cterm"/>
    <property type="match status" value="1"/>
</dbReference>
<evidence type="ECO:0000256" key="6">
    <source>
        <dbReference type="ARBA" id="ARBA00022741"/>
    </source>
</evidence>
<dbReference type="EC" id="6.3.5.2" evidence="3 11"/>
<evidence type="ECO:0000256" key="12">
    <source>
        <dbReference type="PROSITE-ProRule" id="PRU00886"/>
    </source>
</evidence>
<evidence type="ECO:0000313" key="15">
    <source>
        <dbReference type="Proteomes" id="UP000011686"/>
    </source>
</evidence>
<comment type="subunit">
    <text evidence="11">Homodimer.</text>
</comment>
<evidence type="ECO:0000256" key="11">
    <source>
        <dbReference type="HAMAP-Rule" id="MF_00344"/>
    </source>
</evidence>
<dbReference type="FunFam" id="3.40.50.880:FF:000001">
    <property type="entry name" value="GMP synthase [glutamine-hydrolyzing]"/>
    <property type="match status" value="1"/>
</dbReference>
<proteinExistence type="inferred from homology"/>
<dbReference type="Proteomes" id="UP000011686">
    <property type="component" value="Chromosome"/>
</dbReference>
<dbReference type="HOGENOM" id="CLU_014340_0_5_4"/>
<feature type="active site" evidence="11">
    <location>
        <position position="178"/>
    </location>
</feature>
<dbReference type="Gene3D" id="3.40.50.880">
    <property type="match status" value="1"/>
</dbReference>
<feature type="binding site" evidence="12">
    <location>
        <begin position="230"/>
        <end position="236"/>
    </location>
    <ligand>
        <name>ATP</name>
        <dbReference type="ChEBI" id="CHEBI:30616"/>
    </ligand>
</feature>
<gene>
    <name evidence="11" type="primary">guaA</name>
    <name evidence="14" type="ORF">CDEE_0610</name>
</gene>
<keyword evidence="6 11" id="KW-0547">Nucleotide-binding</keyword>
<dbReference type="MEROPS" id="C26.962"/>
<dbReference type="GO" id="GO:0005524">
    <property type="term" value="F:ATP binding"/>
    <property type="evidence" value="ECO:0007669"/>
    <property type="project" value="UniProtKB-UniRule"/>
</dbReference>
<dbReference type="InterPro" id="IPR004739">
    <property type="entry name" value="GMP_synth_GATase"/>
</dbReference>
<evidence type="ECO:0000313" key="14">
    <source>
        <dbReference type="EMBL" id="AGF47634.1"/>
    </source>
</evidence>
<dbReference type="KEGG" id="kct:CDEE_0610"/>
<dbReference type="SUPFAM" id="SSF52317">
    <property type="entry name" value="Class I glutamine amidotransferase-like"/>
    <property type="match status" value="1"/>
</dbReference>
<dbReference type="CDD" id="cd01742">
    <property type="entry name" value="GATase1_GMP_Synthase"/>
    <property type="match status" value="1"/>
</dbReference>
<dbReference type="PROSITE" id="PS51553">
    <property type="entry name" value="GMPS_ATP_PPASE"/>
    <property type="match status" value="1"/>
</dbReference>